<gene>
    <name evidence="1" type="ORF">GDO81_025722</name>
</gene>
<accession>A0AAV6YIG7</accession>
<proteinExistence type="predicted"/>
<evidence type="ECO:0000313" key="2">
    <source>
        <dbReference type="Proteomes" id="UP000824782"/>
    </source>
</evidence>
<dbReference type="Proteomes" id="UP000824782">
    <property type="component" value="Unassembled WGS sequence"/>
</dbReference>
<sequence>MKKRTLWFFQIFFPKQRYYFHPSLRRLTVDVCNRCRNRGLAQASEQQAPVRNIQTCCPLQLLMMDYLTVAESLQSFKYLLVIIDHFCLQLMSQHVTKQRKQPPWPYGRTLFWCMDVPIN</sequence>
<dbReference type="EMBL" id="WNYA01038595">
    <property type="protein sequence ID" value="KAG8536761.1"/>
    <property type="molecule type" value="Genomic_DNA"/>
</dbReference>
<dbReference type="AlphaFoldDB" id="A0AAV6YIG7"/>
<keyword evidence="2" id="KW-1185">Reference proteome</keyword>
<reference evidence="1" key="1">
    <citation type="thesis" date="2020" institute="ProQuest LLC" country="789 East Eisenhower Parkway, Ann Arbor, MI, USA">
        <title>Comparative Genomics and Chromosome Evolution.</title>
        <authorList>
            <person name="Mudd A.B."/>
        </authorList>
    </citation>
    <scope>NUCLEOTIDE SEQUENCE</scope>
    <source>
        <strain evidence="1">237g6f4</strain>
        <tissue evidence="1">Blood</tissue>
    </source>
</reference>
<evidence type="ECO:0000313" key="1">
    <source>
        <dbReference type="EMBL" id="KAG8536761.1"/>
    </source>
</evidence>
<name>A0AAV6YIG7_ENGPU</name>
<organism evidence="1 2">
    <name type="scientific">Engystomops pustulosus</name>
    <name type="common">Tungara frog</name>
    <name type="synonym">Physalaemus pustulosus</name>
    <dbReference type="NCBI Taxonomy" id="76066"/>
    <lineage>
        <taxon>Eukaryota</taxon>
        <taxon>Metazoa</taxon>
        <taxon>Chordata</taxon>
        <taxon>Craniata</taxon>
        <taxon>Vertebrata</taxon>
        <taxon>Euteleostomi</taxon>
        <taxon>Amphibia</taxon>
        <taxon>Batrachia</taxon>
        <taxon>Anura</taxon>
        <taxon>Neobatrachia</taxon>
        <taxon>Hyloidea</taxon>
        <taxon>Leptodactylidae</taxon>
        <taxon>Leiuperinae</taxon>
        <taxon>Engystomops</taxon>
    </lineage>
</organism>
<comment type="caution">
    <text evidence="1">The sequence shown here is derived from an EMBL/GenBank/DDBJ whole genome shotgun (WGS) entry which is preliminary data.</text>
</comment>
<protein>
    <submittedName>
        <fullName evidence="1">Uncharacterized protein</fullName>
    </submittedName>
</protein>